<reference evidence="1 2" key="1">
    <citation type="journal article" date="2019" name="Nat. Ecol. Evol.">
        <title>Megaphylogeny resolves global patterns of mushroom evolution.</title>
        <authorList>
            <person name="Varga T."/>
            <person name="Krizsan K."/>
            <person name="Foldi C."/>
            <person name="Dima B."/>
            <person name="Sanchez-Garcia M."/>
            <person name="Sanchez-Ramirez S."/>
            <person name="Szollosi G.J."/>
            <person name="Szarkandi J.G."/>
            <person name="Papp V."/>
            <person name="Albert L."/>
            <person name="Andreopoulos W."/>
            <person name="Angelini C."/>
            <person name="Antonin V."/>
            <person name="Barry K.W."/>
            <person name="Bougher N.L."/>
            <person name="Buchanan P."/>
            <person name="Buyck B."/>
            <person name="Bense V."/>
            <person name="Catcheside P."/>
            <person name="Chovatia M."/>
            <person name="Cooper J."/>
            <person name="Damon W."/>
            <person name="Desjardin D."/>
            <person name="Finy P."/>
            <person name="Geml J."/>
            <person name="Haridas S."/>
            <person name="Hughes K."/>
            <person name="Justo A."/>
            <person name="Karasinski D."/>
            <person name="Kautmanova I."/>
            <person name="Kiss B."/>
            <person name="Kocsube S."/>
            <person name="Kotiranta H."/>
            <person name="LaButti K.M."/>
            <person name="Lechner B.E."/>
            <person name="Liimatainen K."/>
            <person name="Lipzen A."/>
            <person name="Lukacs Z."/>
            <person name="Mihaltcheva S."/>
            <person name="Morgado L.N."/>
            <person name="Niskanen T."/>
            <person name="Noordeloos M.E."/>
            <person name="Ohm R.A."/>
            <person name="Ortiz-Santana B."/>
            <person name="Ovrebo C."/>
            <person name="Racz N."/>
            <person name="Riley R."/>
            <person name="Savchenko A."/>
            <person name="Shiryaev A."/>
            <person name="Soop K."/>
            <person name="Spirin V."/>
            <person name="Szebenyi C."/>
            <person name="Tomsovsky M."/>
            <person name="Tulloss R.E."/>
            <person name="Uehling J."/>
            <person name="Grigoriev I.V."/>
            <person name="Vagvolgyi C."/>
            <person name="Papp T."/>
            <person name="Martin F.M."/>
            <person name="Miettinen O."/>
            <person name="Hibbett D.S."/>
            <person name="Nagy L.G."/>
        </authorList>
    </citation>
    <scope>NUCLEOTIDE SEQUENCE [LARGE SCALE GENOMIC DNA]</scope>
    <source>
        <strain evidence="1 2">OMC1185</strain>
    </source>
</reference>
<protein>
    <submittedName>
        <fullName evidence="1">Uncharacterized protein</fullName>
    </submittedName>
</protein>
<keyword evidence="2" id="KW-1185">Reference proteome</keyword>
<dbReference type="EMBL" id="ML213509">
    <property type="protein sequence ID" value="TFK52267.1"/>
    <property type="molecule type" value="Genomic_DNA"/>
</dbReference>
<proteinExistence type="predicted"/>
<sequence length="83" mass="8859">MPCSGFSSLHPSCRLLPSTSYSNADDSSIIRPRTASETSAGRHAICSAFVLQGVTGILLIYLADDSHWRQVFPSKTQSKGGTS</sequence>
<dbReference type="Proteomes" id="UP000305948">
    <property type="component" value="Unassembled WGS sequence"/>
</dbReference>
<evidence type="ECO:0000313" key="1">
    <source>
        <dbReference type="EMBL" id="TFK52267.1"/>
    </source>
</evidence>
<gene>
    <name evidence="1" type="ORF">OE88DRAFT_1657425</name>
</gene>
<evidence type="ECO:0000313" key="2">
    <source>
        <dbReference type="Proteomes" id="UP000305948"/>
    </source>
</evidence>
<name>A0A5C3N5X9_9AGAM</name>
<accession>A0A5C3N5X9</accession>
<dbReference type="AlphaFoldDB" id="A0A5C3N5X9"/>
<organism evidence="1 2">
    <name type="scientific">Heliocybe sulcata</name>
    <dbReference type="NCBI Taxonomy" id="5364"/>
    <lineage>
        <taxon>Eukaryota</taxon>
        <taxon>Fungi</taxon>
        <taxon>Dikarya</taxon>
        <taxon>Basidiomycota</taxon>
        <taxon>Agaricomycotina</taxon>
        <taxon>Agaricomycetes</taxon>
        <taxon>Gloeophyllales</taxon>
        <taxon>Gloeophyllaceae</taxon>
        <taxon>Heliocybe</taxon>
    </lineage>
</organism>